<feature type="transmembrane region" description="Helical" evidence="1">
    <location>
        <begin position="88"/>
        <end position="115"/>
    </location>
</feature>
<sequence length="517" mass="55861">MIPRAGALQGVSAGLSLAVGYGIGVLISGLWSLLELPRPGMQTLRRAVWAALVFAGAVIIWGLAGAAGGQQPLHDAMGLPPVESARPWTIAAVGGVLAAILIFLGRLFVAAMQTISRRLTPMWPPRLAMLVAFLATVIIFNFIGNDLILNRIVSGLDLSYAGIDAMISDEIDPPQDPLKTGSPASLISWDSIGNQGRNRVSDPLDAAAIADITGEPAMEPIRVYVGLGSAETAEDRARLALDEAIRVGAFDRKTLVIATPTGTGWIDPSGAFPLEVLTHGDVATISVQYSYLPSWLSLLTVPEYGAESAREVFLAIYHHWRSLPRDARPKLYLFGLSLGALNSDLSVDFFDLVGDPFTGAFWVGPPFASHSWGQITADRDPGSPAWLPTFRDGAVVRFLNQFEMPQSGQPWGSFRIAYLQYGSDAITFFSPSILWREPDWMKAPRAPDVVENFRWIPVVTFLQVGFDLLTATTTPKGFGHDIAGTDYLKGWVALLSPEGWNDPALDRVRAAMAERGL</sequence>
<keyword evidence="5" id="KW-1185">Reference proteome</keyword>
<dbReference type="Pfam" id="PF10081">
    <property type="entry name" value="Abhydrolase_9"/>
    <property type="match status" value="1"/>
</dbReference>
<evidence type="ECO:0000256" key="1">
    <source>
        <dbReference type="SAM" id="Phobius"/>
    </source>
</evidence>
<dbReference type="PIRSF" id="PIRSF007542">
    <property type="entry name" value="UCP007542"/>
    <property type="match status" value="1"/>
</dbReference>
<evidence type="ECO:0000259" key="2">
    <source>
        <dbReference type="Pfam" id="PF10081"/>
    </source>
</evidence>
<keyword evidence="1" id="KW-1133">Transmembrane helix</keyword>
<comment type="caution">
    <text evidence="4">The sequence shown here is derived from an EMBL/GenBank/DDBJ whole genome shotgun (WGS) entry which is preliminary data.</text>
</comment>
<keyword evidence="1" id="KW-0812">Transmembrane</keyword>
<dbReference type="InterPro" id="IPR027787">
    <property type="entry name" value="Alpha/beta-hydrolase_catalytic"/>
</dbReference>
<proteinExistence type="predicted"/>
<feature type="domain" description="Alpha/beta-hydrolase catalytic" evidence="2">
    <location>
        <begin position="221"/>
        <end position="507"/>
    </location>
</feature>
<evidence type="ECO:0000259" key="3">
    <source>
        <dbReference type="Pfam" id="PF15420"/>
    </source>
</evidence>
<keyword evidence="1" id="KW-0472">Membrane</keyword>
<evidence type="ECO:0000313" key="5">
    <source>
        <dbReference type="Proteomes" id="UP001227126"/>
    </source>
</evidence>
<dbReference type="InterPro" id="IPR027788">
    <property type="entry name" value="Alpha/beta-hydrolase_N_dom"/>
</dbReference>
<dbReference type="EMBL" id="JASNJE010000002">
    <property type="protein sequence ID" value="MDK3072006.1"/>
    <property type="molecule type" value="Genomic_DNA"/>
</dbReference>
<feature type="transmembrane region" description="Helical" evidence="1">
    <location>
        <begin position="46"/>
        <end position="68"/>
    </location>
</feature>
<dbReference type="Pfam" id="PF15420">
    <property type="entry name" value="Abhydrolase_9_N"/>
    <property type="match status" value="1"/>
</dbReference>
<accession>A0ABT7FA83</accession>
<feature type="domain" description="Alpha/beta-hydrolase N-terminal" evidence="3">
    <location>
        <begin position="2"/>
        <end position="201"/>
    </location>
</feature>
<gene>
    <name evidence="4" type="ORF">QO034_02685</name>
</gene>
<dbReference type="Proteomes" id="UP001227126">
    <property type="component" value="Unassembled WGS sequence"/>
</dbReference>
<evidence type="ECO:0000313" key="4">
    <source>
        <dbReference type="EMBL" id="MDK3072006.1"/>
    </source>
</evidence>
<feature type="transmembrane region" description="Helical" evidence="1">
    <location>
        <begin position="12"/>
        <end position="34"/>
    </location>
</feature>
<feature type="transmembrane region" description="Helical" evidence="1">
    <location>
        <begin position="127"/>
        <end position="144"/>
    </location>
</feature>
<reference evidence="4 5" key="1">
    <citation type="submission" date="2023-05" db="EMBL/GenBank/DDBJ databases">
        <title>Sedimentitalea sp. nov. JM2-8.</title>
        <authorList>
            <person name="Huang J."/>
        </authorList>
    </citation>
    <scope>NUCLEOTIDE SEQUENCE [LARGE SCALE GENOMIC DNA]</scope>
    <source>
        <strain evidence="4 5">JM2-8</strain>
    </source>
</reference>
<dbReference type="InterPro" id="IPR012037">
    <property type="entry name" value="Alpha/beta-hydrolase_fam"/>
</dbReference>
<organism evidence="4 5">
    <name type="scientific">Sedimentitalea xiamensis</name>
    <dbReference type="NCBI Taxonomy" id="3050037"/>
    <lineage>
        <taxon>Bacteria</taxon>
        <taxon>Pseudomonadati</taxon>
        <taxon>Pseudomonadota</taxon>
        <taxon>Alphaproteobacteria</taxon>
        <taxon>Rhodobacterales</taxon>
        <taxon>Paracoccaceae</taxon>
        <taxon>Sedimentitalea</taxon>
    </lineage>
</organism>
<name>A0ABT7FA83_9RHOB</name>
<dbReference type="RefSeq" id="WP_284483960.1">
    <property type="nucleotide sequence ID" value="NZ_JASNJE010000002.1"/>
</dbReference>
<protein>
    <submittedName>
        <fullName evidence="4">Alpha/beta-hydrolase family protein</fullName>
    </submittedName>
</protein>